<keyword evidence="2" id="KW-1185">Reference proteome</keyword>
<accession>A0A6G1ILC1</accession>
<gene>
    <name evidence="1" type="ORF">K458DRAFT_244295</name>
</gene>
<sequence>ENVYNMDETGVMLLMLGSVKVLVSKANRRKYRGARVKRTILAIFNSIECISTDGRYLNPMDIWPAATHLSNWTTFPTPGWQYACNESGYSDT</sequence>
<evidence type="ECO:0000313" key="1">
    <source>
        <dbReference type="EMBL" id="KAF2679036.1"/>
    </source>
</evidence>
<feature type="non-terminal residue" evidence="1">
    <location>
        <position position="1"/>
    </location>
</feature>
<organism evidence="1 2">
    <name type="scientific">Lentithecium fluviatile CBS 122367</name>
    <dbReference type="NCBI Taxonomy" id="1168545"/>
    <lineage>
        <taxon>Eukaryota</taxon>
        <taxon>Fungi</taxon>
        <taxon>Dikarya</taxon>
        <taxon>Ascomycota</taxon>
        <taxon>Pezizomycotina</taxon>
        <taxon>Dothideomycetes</taxon>
        <taxon>Pleosporomycetidae</taxon>
        <taxon>Pleosporales</taxon>
        <taxon>Massarineae</taxon>
        <taxon>Lentitheciaceae</taxon>
        <taxon>Lentithecium</taxon>
    </lineage>
</organism>
<dbReference type="AlphaFoldDB" id="A0A6G1ILC1"/>
<dbReference type="EMBL" id="MU005606">
    <property type="protein sequence ID" value="KAF2679036.1"/>
    <property type="molecule type" value="Genomic_DNA"/>
</dbReference>
<dbReference type="Proteomes" id="UP000799291">
    <property type="component" value="Unassembled WGS sequence"/>
</dbReference>
<evidence type="ECO:0008006" key="3">
    <source>
        <dbReference type="Google" id="ProtNLM"/>
    </source>
</evidence>
<reference evidence="1" key="1">
    <citation type="journal article" date="2020" name="Stud. Mycol.">
        <title>101 Dothideomycetes genomes: a test case for predicting lifestyles and emergence of pathogens.</title>
        <authorList>
            <person name="Haridas S."/>
            <person name="Albert R."/>
            <person name="Binder M."/>
            <person name="Bloem J."/>
            <person name="Labutti K."/>
            <person name="Salamov A."/>
            <person name="Andreopoulos B."/>
            <person name="Baker S."/>
            <person name="Barry K."/>
            <person name="Bills G."/>
            <person name="Bluhm B."/>
            <person name="Cannon C."/>
            <person name="Castanera R."/>
            <person name="Culley D."/>
            <person name="Daum C."/>
            <person name="Ezra D."/>
            <person name="Gonzalez J."/>
            <person name="Henrissat B."/>
            <person name="Kuo A."/>
            <person name="Liang C."/>
            <person name="Lipzen A."/>
            <person name="Lutzoni F."/>
            <person name="Magnuson J."/>
            <person name="Mondo S."/>
            <person name="Nolan M."/>
            <person name="Ohm R."/>
            <person name="Pangilinan J."/>
            <person name="Park H.-J."/>
            <person name="Ramirez L."/>
            <person name="Alfaro M."/>
            <person name="Sun H."/>
            <person name="Tritt A."/>
            <person name="Yoshinaga Y."/>
            <person name="Zwiers L.-H."/>
            <person name="Turgeon B."/>
            <person name="Goodwin S."/>
            <person name="Spatafora J."/>
            <person name="Crous P."/>
            <person name="Grigoriev I."/>
        </authorList>
    </citation>
    <scope>NUCLEOTIDE SEQUENCE</scope>
    <source>
        <strain evidence="1">CBS 122367</strain>
    </source>
</reference>
<evidence type="ECO:0000313" key="2">
    <source>
        <dbReference type="Proteomes" id="UP000799291"/>
    </source>
</evidence>
<dbReference type="OrthoDB" id="5425890at2759"/>
<protein>
    <recommendedName>
        <fullName evidence="3">DDE-1 domain-containing protein</fullName>
    </recommendedName>
</protein>
<name>A0A6G1ILC1_9PLEO</name>
<feature type="non-terminal residue" evidence="1">
    <location>
        <position position="92"/>
    </location>
</feature>
<proteinExistence type="predicted"/>